<evidence type="ECO:0008006" key="12">
    <source>
        <dbReference type="Google" id="ProtNLM"/>
    </source>
</evidence>
<keyword evidence="3" id="KW-0309">Germination</keyword>
<dbReference type="InterPro" id="IPR008844">
    <property type="entry name" value="Spore_GerAC-like"/>
</dbReference>
<keyword evidence="7" id="KW-0449">Lipoprotein</keyword>
<name>A0A919Y7F0_9BACL</name>
<dbReference type="InterPro" id="IPR057336">
    <property type="entry name" value="GerAC_N"/>
</dbReference>
<dbReference type="GO" id="GO:0016020">
    <property type="term" value="C:membrane"/>
    <property type="evidence" value="ECO:0007669"/>
    <property type="project" value="UniProtKB-SubCell"/>
</dbReference>
<dbReference type="PANTHER" id="PTHR35789">
    <property type="entry name" value="SPORE GERMINATION PROTEIN B3"/>
    <property type="match status" value="1"/>
</dbReference>
<sequence>MLRKLSLVLLLCTLLFVTGCWNRRELNDLAITLGMGIDKQGQKYKVTVQVVVPGEITAQKSRGVSPVTVFSAVGDTVFEAVRKMTTVSPRKVYIAHLRIVVLGEALAREGIGKSLDFLTRDTEARTDFYVTVAKGTTAEDVLKVLTTLEAIPANKLFNSLETSSRQWAPTASVTLDTLISDMTSEGKHPVLTGIVVNGNPQEGAARKNVEVSNSPARHQYATLGVFKKDKLIGWLDVNESKGYNYILDKVSSTAAVIPCSKGGKLAVETIRSKTKIKGSMKRGKPHIDIGIRGEVNVDDVECHIDLTKTKTIAELEKAGEKRVKQLVEDVIDTVQKKYKVDIFGFGDAIRRSNPKAWKKLKKDWDRQFQHLDVNVKVDTKIRQIGAVGNSFLEKIKE</sequence>
<evidence type="ECO:0000313" key="10">
    <source>
        <dbReference type="EMBL" id="GIO45511.1"/>
    </source>
</evidence>
<evidence type="ECO:0000256" key="6">
    <source>
        <dbReference type="ARBA" id="ARBA00023139"/>
    </source>
</evidence>
<evidence type="ECO:0000256" key="7">
    <source>
        <dbReference type="ARBA" id="ARBA00023288"/>
    </source>
</evidence>
<comment type="similarity">
    <text evidence="2">Belongs to the GerABKC lipoprotein family.</text>
</comment>
<comment type="subcellular location">
    <subcellularLocation>
        <location evidence="1">Membrane</location>
        <topology evidence="1">Lipid-anchor</topology>
    </subcellularLocation>
</comment>
<dbReference type="InterPro" id="IPR038501">
    <property type="entry name" value="Spore_GerAC_C_sf"/>
</dbReference>
<keyword evidence="11" id="KW-1185">Reference proteome</keyword>
<organism evidence="10 11">
    <name type="scientific">Paenibacillus azoreducens</name>
    <dbReference type="NCBI Taxonomy" id="116718"/>
    <lineage>
        <taxon>Bacteria</taxon>
        <taxon>Bacillati</taxon>
        <taxon>Bacillota</taxon>
        <taxon>Bacilli</taxon>
        <taxon>Bacillales</taxon>
        <taxon>Paenibacillaceae</taxon>
        <taxon>Paenibacillus</taxon>
    </lineage>
</organism>
<dbReference type="Gene3D" id="3.30.300.210">
    <property type="entry name" value="Nutrient germinant receptor protein C, domain 3"/>
    <property type="match status" value="1"/>
</dbReference>
<dbReference type="PANTHER" id="PTHR35789:SF1">
    <property type="entry name" value="SPORE GERMINATION PROTEIN B3"/>
    <property type="match status" value="1"/>
</dbReference>
<dbReference type="Proteomes" id="UP000682811">
    <property type="component" value="Unassembled WGS sequence"/>
</dbReference>
<proteinExistence type="inferred from homology"/>
<protein>
    <recommendedName>
        <fullName evidence="12">Ger(X)C family spore germination protein</fullName>
    </recommendedName>
</protein>
<dbReference type="Pfam" id="PF05504">
    <property type="entry name" value="Spore_GerAC"/>
    <property type="match status" value="1"/>
</dbReference>
<evidence type="ECO:0000256" key="1">
    <source>
        <dbReference type="ARBA" id="ARBA00004635"/>
    </source>
</evidence>
<dbReference type="InterPro" id="IPR046953">
    <property type="entry name" value="Spore_GerAC-like_C"/>
</dbReference>
<feature type="domain" description="Spore germination GerAC-like C-terminal" evidence="8">
    <location>
        <begin position="223"/>
        <end position="385"/>
    </location>
</feature>
<dbReference type="Gene3D" id="6.20.190.10">
    <property type="entry name" value="Nutrient germinant receptor protein C, domain 1"/>
    <property type="match status" value="1"/>
</dbReference>
<evidence type="ECO:0000259" key="9">
    <source>
        <dbReference type="Pfam" id="PF25198"/>
    </source>
</evidence>
<evidence type="ECO:0000256" key="2">
    <source>
        <dbReference type="ARBA" id="ARBA00007886"/>
    </source>
</evidence>
<keyword evidence="5" id="KW-0472">Membrane</keyword>
<comment type="caution">
    <text evidence="10">The sequence shown here is derived from an EMBL/GenBank/DDBJ whole genome shotgun (WGS) entry which is preliminary data.</text>
</comment>
<evidence type="ECO:0000256" key="4">
    <source>
        <dbReference type="ARBA" id="ARBA00022729"/>
    </source>
</evidence>
<evidence type="ECO:0000256" key="5">
    <source>
        <dbReference type="ARBA" id="ARBA00023136"/>
    </source>
</evidence>
<dbReference type="Pfam" id="PF25198">
    <property type="entry name" value="Spore_GerAC_N"/>
    <property type="match status" value="1"/>
</dbReference>
<reference evidence="10 11" key="1">
    <citation type="submission" date="2021-03" db="EMBL/GenBank/DDBJ databases">
        <title>Antimicrobial resistance genes in bacteria isolated from Japanese honey, and their potential for conferring macrolide and lincosamide resistance in the American foulbrood pathogen Paenibacillus larvae.</title>
        <authorList>
            <person name="Okamoto M."/>
            <person name="Kumagai M."/>
            <person name="Kanamori H."/>
            <person name="Takamatsu D."/>
        </authorList>
    </citation>
    <scope>NUCLEOTIDE SEQUENCE [LARGE SCALE GENOMIC DNA]</scope>
    <source>
        <strain evidence="10 11">J34TS1</strain>
    </source>
</reference>
<dbReference type="RefSeq" id="WP_212976675.1">
    <property type="nucleotide sequence ID" value="NZ_AP025343.1"/>
</dbReference>
<dbReference type="PROSITE" id="PS51257">
    <property type="entry name" value="PROKAR_LIPOPROTEIN"/>
    <property type="match status" value="1"/>
</dbReference>
<feature type="domain" description="Spore germination protein N-terminal" evidence="9">
    <location>
        <begin position="22"/>
        <end position="194"/>
    </location>
</feature>
<evidence type="ECO:0000259" key="8">
    <source>
        <dbReference type="Pfam" id="PF05504"/>
    </source>
</evidence>
<accession>A0A919Y7F0</accession>
<gene>
    <name evidence="10" type="ORF">J34TS1_02760</name>
</gene>
<evidence type="ECO:0000313" key="11">
    <source>
        <dbReference type="Proteomes" id="UP000682811"/>
    </source>
</evidence>
<dbReference type="GO" id="GO:0009847">
    <property type="term" value="P:spore germination"/>
    <property type="evidence" value="ECO:0007669"/>
    <property type="project" value="InterPro"/>
</dbReference>
<keyword evidence="6" id="KW-0564">Palmitate</keyword>
<dbReference type="AlphaFoldDB" id="A0A919Y7F0"/>
<evidence type="ECO:0000256" key="3">
    <source>
        <dbReference type="ARBA" id="ARBA00022544"/>
    </source>
</evidence>
<keyword evidence="4" id="KW-0732">Signal</keyword>
<dbReference type="EMBL" id="BORT01000001">
    <property type="protein sequence ID" value="GIO45511.1"/>
    <property type="molecule type" value="Genomic_DNA"/>
</dbReference>
<dbReference type="NCBIfam" id="TIGR02887">
    <property type="entry name" value="spore_ger_x_C"/>
    <property type="match status" value="1"/>
</dbReference>